<dbReference type="GO" id="GO:0000155">
    <property type="term" value="F:phosphorelay sensor kinase activity"/>
    <property type="evidence" value="ECO:0007669"/>
    <property type="project" value="InterPro"/>
</dbReference>
<dbReference type="PANTHER" id="PTHR24421">
    <property type="entry name" value="NITRATE/NITRITE SENSOR PROTEIN NARX-RELATED"/>
    <property type="match status" value="1"/>
</dbReference>
<protein>
    <recommendedName>
        <fullName evidence="2">histidine kinase</fullName>
        <ecNumber evidence="2">2.7.13.3</ecNumber>
    </recommendedName>
</protein>
<keyword evidence="3" id="KW-0808">Transferase</keyword>
<dbReference type="SUPFAM" id="SSF55874">
    <property type="entry name" value="ATPase domain of HSP90 chaperone/DNA topoisomerase II/histidine kinase"/>
    <property type="match status" value="1"/>
</dbReference>
<dbReference type="InterPro" id="IPR003594">
    <property type="entry name" value="HATPase_dom"/>
</dbReference>
<evidence type="ECO:0000256" key="4">
    <source>
        <dbReference type="ARBA" id="ARBA00022777"/>
    </source>
</evidence>
<dbReference type="OrthoDB" id="9795828at2"/>
<dbReference type="InterPro" id="IPR003018">
    <property type="entry name" value="GAF"/>
</dbReference>
<evidence type="ECO:0000259" key="6">
    <source>
        <dbReference type="Pfam" id="PF02518"/>
    </source>
</evidence>
<dbReference type="SUPFAM" id="SSF55781">
    <property type="entry name" value="GAF domain-like"/>
    <property type="match status" value="1"/>
</dbReference>
<feature type="domain" description="Signal transduction histidine kinase subgroup 3 dimerisation and phosphoacceptor" evidence="7">
    <location>
        <begin position="290"/>
        <end position="354"/>
    </location>
</feature>
<sequence>MLDEQFKLETLKTIAETLNESVNQQEMLQSVLKQFIQITHFEAGWIFIRKNGVLKLAADEGLPEALSVNEKAPMCSQDCYCMSRYFAGSLTKATNIIECKRLNAAIQEGQYDTNRLTHHATVPLDTPEKSYGIFNVAAPERTEYEPDELKLLESVAYQIGTALRRIEQYEREELRVRLLEELNQFVQQLRQIRGIHSFLKMIVQELMNMYPFKAVQIHIGEYEYQFGEPDVEQQTVVNIPKIDGKLLYTPQHPLTDIEHEVLQLVVSHIAITYRDFLVREKETMMARMQERASLAQDLHDSVSQLLYSIVLTAQAARYTRSAEENEEPIKDIYNLSSQALQEMRSLIAGQKPTGLEKGLLTGLVEYAEKVHLDPHIHAEGSNSIPYSIEETLYRIGQEAIHNVKKHAGVQDIYLTLKRNEQGFTLIIGDHGIGFDQERWRDFHTYGLNGMQERATLYDGRVKIKSVPQKGTTIDVFIPSPKRCEGH</sequence>
<feature type="domain" description="Histidine kinase/HSP90-like ATPase" evidence="6">
    <location>
        <begin position="389"/>
        <end position="479"/>
    </location>
</feature>
<organism evidence="9 10">
    <name type="scientific">Salinibacillus xinjiangensis</name>
    <dbReference type="NCBI Taxonomy" id="1229268"/>
    <lineage>
        <taxon>Bacteria</taxon>
        <taxon>Bacillati</taxon>
        <taxon>Bacillota</taxon>
        <taxon>Bacilli</taxon>
        <taxon>Bacillales</taxon>
        <taxon>Bacillaceae</taxon>
        <taxon>Salinibacillus</taxon>
    </lineage>
</organism>
<dbReference type="RefSeq" id="WP_153728758.1">
    <property type="nucleotide sequence ID" value="NZ_WJNH01000006.1"/>
</dbReference>
<evidence type="ECO:0000256" key="2">
    <source>
        <dbReference type="ARBA" id="ARBA00012438"/>
    </source>
</evidence>
<dbReference type="Gene3D" id="1.20.5.1930">
    <property type="match status" value="1"/>
</dbReference>
<dbReference type="Gene3D" id="3.30.450.40">
    <property type="match status" value="1"/>
</dbReference>
<dbReference type="Gene3D" id="3.30.565.10">
    <property type="entry name" value="Histidine kinase-like ATPase, C-terminal domain"/>
    <property type="match status" value="1"/>
</dbReference>
<dbReference type="GO" id="GO:0046983">
    <property type="term" value="F:protein dimerization activity"/>
    <property type="evidence" value="ECO:0007669"/>
    <property type="project" value="InterPro"/>
</dbReference>
<reference evidence="9 10" key="1">
    <citation type="submission" date="2019-11" db="EMBL/GenBank/DDBJ databases">
        <authorList>
            <person name="Li J."/>
        </authorList>
    </citation>
    <scope>NUCLEOTIDE SEQUENCE [LARGE SCALE GENOMIC DNA]</scope>
    <source>
        <strain evidence="9 10">J4</strain>
    </source>
</reference>
<dbReference type="Pfam" id="PF02518">
    <property type="entry name" value="HATPase_c"/>
    <property type="match status" value="1"/>
</dbReference>
<keyword evidence="10" id="KW-1185">Reference proteome</keyword>
<evidence type="ECO:0000256" key="3">
    <source>
        <dbReference type="ARBA" id="ARBA00022679"/>
    </source>
</evidence>
<dbReference type="InterPro" id="IPR011712">
    <property type="entry name" value="Sig_transdc_His_kin_sub3_dim/P"/>
</dbReference>
<dbReference type="CDD" id="cd16917">
    <property type="entry name" value="HATPase_UhpB-NarQ-NarX-like"/>
    <property type="match status" value="1"/>
</dbReference>
<evidence type="ECO:0000256" key="5">
    <source>
        <dbReference type="ARBA" id="ARBA00023012"/>
    </source>
</evidence>
<dbReference type="EC" id="2.7.13.3" evidence="2"/>
<comment type="caution">
    <text evidence="9">The sequence shown here is derived from an EMBL/GenBank/DDBJ whole genome shotgun (WGS) entry which is preliminary data.</text>
</comment>
<evidence type="ECO:0000313" key="9">
    <source>
        <dbReference type="EMBL" id="MRG86858.1"/>
    </source>
</evidence>
<dbReference type="AlphaFoldDB" id="A0A6G1X7S5"/>
<keyword evidence="5" id="KW-0902">Two-component regulatory system</keyword>
<dbReference type="InterPro" id="IPR050482">
    <property type="entry name" value="Sensor_HK_TwoCompSys"/>
</dbReference>
<comment type="catalytic activity">
    <reaction evidence="1">
        <text>ATP + protein L-histidine = ADP + protein N-phospho-L-histidine.</text>
        <dbReference type="EC" id="2.7.13.3"/>
    </reaction>
</comment>
<evidence type="ECO:0000256" key="1">
    <source>
        <dbReference type="ARBA" id="ARBA00000085"/>
    </source>
</evidence>
<name>A0A6G1X7S5_9BACI</name>
<feature type="domain" description="GAF" evidence="8">
    <location>
        <begin position="24"/>
        <end position="163"/>
    </location>
</feature>
<dbReference type="InterPro" id="IPR029016">
    <property type="entry name" value="GAF-like_dom_sf"/>
</dbReference>
<dbReference type="Pfam" id="PF13185">
    <property type="entry name" value="GAF_2"/>
    <property type="match status" value="1"/>
</dbReference>
<keyword evidence="4" id="KW-0418">Kinase</keyword>
<accession>A0A6G1X7S5</accession>
<proteinExistence type="predicted"/>
<evidence type="ECO:0000259" key="8">
    <source>
        <dbReference type="Pfam" id="PF13185"/>
    </source>
</evidence>
<evidence type="ECO:0000313" key="10">
    <source>
        <dbReference type="Proteomes" id="UP000480185"/>
    </source>
</evidence>
<gene>
    <name evidence="9" type="ORF">GH754_11110</name>
</gene>
<dbReference type="PANTHER" id="PTHR24421:SF40">
    <property type="entry name" value="SENSOR HISTIDINE KINASE YHCY"/>
    <property type="match status" value="1"/>
</dbReference>
<dbReference type="Pfam" id="PF07730">
    <property type="entry name" value="HisKA_3"/>
    <property type="match status" value="1"/>
</dbReference>
<dbReference type="GO" id="GO:0016020">
    <property type="term" value="C:membrane"/>
    <property type="evidence" value="ECO:0007669"/>
    <property type="project" value="InterPro"/>
</dbReference>
<dbReference type="InterPro" id="IPR036890">
    <property type="entry name" value="HATPase_C_sf"/>
</dbReference>
<dbReference type="EMBL" id="WJNH01000006">
    <property type="protein sequence ID" value="MRG86858.1"/>
    <property type="molecule type" value="Genomic_DNA"/>
</dbReference>
<dbReference type="Proteomes" id="UP000480185">
    <property type="component" value="Unassembled WGS sequence"/>
</dbReference>
<evidence type="ECO:0000259" key="7">
    <source>
        <dbReference type="Pfam" id="PF07730"/>
    </source>
</evidence>